<evidence type="ECO:0000313" key="2">
    <source>
        <dbReference type="Proteomes" id="UP001140087"/>
    </source>
</evidence>
<comment type="caution">
    <text evidence="1">The sequence shown here is derived from an EMBL/GenBank/DDBJ whole genome shotgun (WGS) entry which is preliminary data.</text>
</comment>
<dbReference type="Proteomes" id="UP001140087">
    <property type="component" value="Unassembled WGS sequence"/>
</dbReference>
<accession>A0ACC1L8V0</accession>
<organism evidence="1 2">
    <name type="scientific">Coemansia helicoidea</name>
    <dbReference type="NCBI Taxonomy" id="1286919"/>
    <lineage>
        <taxon>Eukaryota</taxon>
        <taxon>Fungi</taxon>
        <taxon>Fungi incertae sedis</taxon>
        <taxon>Zoopagomycota</taxon>
        <taxon>Kickxellomycotina</taxon>
        <taxon>Kickxellomycetes</taxon>
        <taxon>Kickxellales</taxon>
        <taxon>Kickxellaceae</taxon>
        <taxon>Coemansia</taxon>
    </lineage>
</organism>
<name>A0ACC1L8V0_9FUNG</name>
<keyword evidence="2" id="KW-1185">Reference proteome</keyword>
<evidence type="ECO:0000313" key="1">
    <source>
        <dbReference type="EMBL" id="KAJ2802890.1"/>
    </source>
</evidence>
<proteinExistence type="predicted"/>
<protein>
    <submittedName>
        <fullName evidence="1">Uncharacterized protein</fullName>
    </submittedName>
</protein>
<reference evidence="1" key="1">
    <citation type="submission" date="2022-07" db="EMBL/GenBank/DDBJ databases">
        <title>Phylogenomic reconstructions and comparative analyses of Kickxellomycotina fungi.</title>
        <authorList>
            <person name="Reynolds N.K."/>
            <person name="Stajich J.E."/>
            <person name="Barry K."/>
            <person name="Grigoriev I.V."/>
            <person name="Crous P."/>
            <person name="Smith M.E."/>
        </authorList>
    </citation>
    <scope>NUCLEOTIDE SEQUENCE</scope>
    <source>
        <strain evidence="1">BCRC 34780</strain>
    </source>
</reference>
<sequence length="308" mass="33644">MTDPTYYFSYVPVNVVPEIAAGAFVAIAGVLLAQTFKAQGPRWLLVLPATALCEAAGYGMRTVCIYWTTLGTFTATSLLLLLPPNALALTNYKALGDVIRESRDLVPAHRRPRVFLLKPRFITWFFFGSDVLSFLLQGAGVAISTQSGRRALAKQTVLAGLYMQLFFLAVFLGITTYAFFDQRFTVARGPRDAGGQQAKRRLFAVVSLTTVLLYVRSVYRVAEFVDGYGGRIYGAEYLFYVCDTVPVLASFGVYMQSFLGHHLGRRAGRVGGTCADDTCVDPAGTGVKLHAYQLPPAGAGQLPRSYRS</sequence>
<gene>
    <name evidence="1" type="ORF">H4R21_002245</name>
</gene>
<dbReference type="EMBL" id="JANBUN010000553">
    <property type="protein sequence ID" value="KAJ2802890.1"/>
    <property type="molecule type" value="Genomic_DNA"/>
</dbReference>